<organism evidence="10 11">
    <name type="scientific">Eptatretus burgeri</name>
    <name type="common">Inshore hagfish</name>
    <dbReference type="NCBI Taxonomy" id="7764"/>
    <lineage>
        <taxon>Eukaryota</taxon>
        <taxon>Metazoa</taxon>
        <taxon>Chordata</taxon>
        <taxon>Craniata</taxon>
        <taxon>Vertebrata</taxon>
        <taxon>Cyclostomata</taxon>
        <taxon>Myxini</taxon>
        <taxon>Myxiniformes</taxon>
        <taxon>Myxinidae</taxon>
        <taxon>Eptatretinae</taxon>
        <taxon>Eptatretus</taxon>
    </lineage>
</organism>
<evidence type="ECO:0000313" key="11">
    <source>
        <dbReference type="Proteomes" id="UP000694388"/>
    </source>
</evidence>
<dbReference type="Pfam" id="PF00092">
    <property type="entry name" value="VWA"/>
    <property type="match status" value="1"/>
</dbReference>
<dbReference type="OMA" id="NTMEVAW"/>
<keyword evidence="2" id="KW-0964">Secreted</keyword>
<protein>
    <submittedName>
        <fullName evidence="10">Uncharacterized protein</fullName>
    </submittedName>
</protein>
<dbReference type="PROSITE" id="PS50234">
    <property type="entry name" value="VWFA"/>
    <property type="match status" value="1"/>
</dbReference>
<dbReference type="Pfam" id="PF00041">
    <property type="entry name" value="fn3"/>
    <property type="match status" value="1"/>
</dbReference>
<dbReference type="PANTHER" id="PTHR24020:SF84">
    <property type="entry name" value="VWFA DOMAIN-CONTAINING PROTEIN"/>
    <property type="match status" value="1"/>
</dbReference>
<sequence>LLVTDVYSDGVKLTWKDPAVAVTAYRVSVFPEGQKDLMSEVLLDPPENMVELQYLRSGEGGSMGRRRKGRGGRILVCPPYFCSVRADEFACVSLNKADIVLLVDGSWNVGRSNFNLLRRFLIELVEPFEIGLVQYSRSPRTEWDIDTHLTKEDLLKAIAKLSFMGGISKIGEALKHLLESTFVDGMGTRVGVPRAVVLITDGHSDDDVAGPAQALKEAGVIVFIIGMRNAERQLLEDISSKPMSTFIFHLDRFTELDTITAIVSQELCSELTKKVAVIGVDQDLIPPSALKISDKTARSMWLSWNAPPGPVEGYLIVYAQLVGGFPLEVVSRDQTSMFLENLEPNTEYHISVSALYPSGESKSVTGTENTLPSLDAMSLRFQDVTSNTMEVAWPRLDGVTGYTIVYSSLGDVVDNLESFQFSNKNLTLLFQSTAGPRPP</sequence>
<dbReference type="GO" id="GO:0005581">
    <property type="term" value="C:collagen trimer"/>
    <property type="evidence" value="ECO:0007669"/>
    <property type="project" value="UniProtKB-KW"/>
</dbReference>
<dbReference type="SMART" id="SM00060">
    <property type="entry name" value="FN3"/>
    <property type="match status" value="1"/>
</dbReference>
<keyword evidence="6" id="KW-0130">Cell adhesion</keyword>
<evidence type="ECO:0000259" key="9">
    <source>
        <dbReference type="PROSITE" id="PS50853"/>
    </source>
</evidence>
<keyword evidence="5" id="KW-0677">Repeat</keyword>
<comment type="subcellular location">
    <subcellularLocation>
        <location evidence="1">Secreted</location>
        <location evidence="1">Extracellular space</location>
        <location evidence="1">Extracellular matrix</location>
    </subcellularLocation>
</comment>
<evidence type="ECO:0000256" key="3">
    <source>
        <dbReference type="ARBA" id="ARBA00022530"/>
    </source>
</evidence>
<dbReference type="Ensembl" id="ENSEBUT00000026794.1">
    <property type="protein sequence ID" value="ENSEBUP00000026218.1"/>
    <property type="gene ID" value="ENSEBUG00000016151.1"/>
</dbReference>
<dbReference type="PROSITE" id="PS50853">
    <property type="entry name" value="FN3"/>
    <property type="match status" value="1"/>
</dbReference>
<dbReference type="InterPro" id="IPR050525">
    <property type="entry name" value="ECM_Assembly_Org"/>
</dbReference>
<evidence type="ECO:0000256" key="4">
    <source>
        <dbReference type="ARBA" id="ARBA00022729"/>
    </source>
</evidence>
<keyword evidence="11" id="KW-1185">Reference proteome</keyword>
<dbReference type="Gene3D" id="3.40.50.410">
    <property type="entry name" value="von Willebrand factor, type A domain"/>
    <property type="match status" value="1"/>
</dbReference>
<evidence type="ECO:0000256" key="7">
    <source>
        <dbReference type="ARBA" id="ARBA00023119"/>
    </source>
</evidence>
<feature type="domain" description="VWFA" evidence="8">
    <location>
        <begin position="98"/>
        <end position="267"/>
    </location>
</feature>
<dbReference type="FunFam" id="3.40.50.410:FF:000003">
    <property type="entry name" value="Collagen type VI alpha 3 chain"/>
    <property type="match status" value="1"/>
</dbReference>
<dbReference type="PANTHER" id="PTHR24020">
    <property type="entry name" value="COLLAGEN ALPHA"/>
    <property type="match status" value="1"/>
</dbReference>
<dbReference type="AlphaFoldDB" id="A0A8C4R8B2"/>
<evidence type="ECO:0000256" key="6">
    <source>
        <dbReference type="ARBA" id="ARBA00022889"/>
    </source>
</evidence>
<dbReference type="InterPro" id="IPR013783">
    <property type="entry name" value="Ig-like_fold"/>
</dbReference>
<evidence type="ECO:0000256" key="2">
    <source>
        <dbReference type="ARBA" id="ARBA00022525"/>
    </source>
</evidence>
<dbReference type="PRINTS" id="PR00453">
    <property type="entry name" value="VWFADOMAIN"/>
</dbReference>
<dbReference type="SUPFAM" id="SSF53300">
    <property type="entry name" value="vWA-like"/>
    <property type="match status" value="1"/>
</dbReference>
<evidence type="ECO:0000313" key="10">
    <source>
        <dbReference type="Ensembl" id="ENSEBUP00000026218.1"/>
    </source>
</evidence>
<keyword evidence="3" id="KW-0272">Extracellular matrix</keyword>
<feature type="domain" description="Fibronectin type-III" evidence="9">
    <location>
        <begin position="286"/>
        <end position="374"/>
    </location>
</feature>
<name>A0A8C4R8B2_EPTBU</name>
<dbReference type="InterPro" id="IPR036116">
    <property type="entry name" value="FN3_sf"/>
</dbReference>
<dbReference type="FunFam" id="2.60.40.10:FF:000234">
    <property type="entry name" value="Collagen, type XII, alpha 1"/>
    <property type="match status" value="1"/>
</dbReference>
<proteinExistence type="predicted"/>
<dbReference type="GeneTree" id="ENSGT00940000153769"/>
<dbReference type="Proteomes" id="UP000694388">
    <property type="component" value="Unplaced"/>
</dbReference>
<evidence type="ECO:0000259" key="8">
    <source>
        <dbReference type="PROSITE" id="PS50234"/>
    </source>
</evidence>
<evidence type="ECO:0000256" key="5">
    <source>
        <dbReference type="ARBA" id="ARBA00022737"/>
    </source>
</evidence>
<dbReference type="SMART" id="SM00327">
    <property type="entry name" value="VWA"/>
    <property type="match status" value="1"/>
</dbReference>
<dbReference type="CDD" id="cd00063">
    <property type="entry name" value="FN3"/>
    <property type="match status" value="1"/>
</dbReference>
<reference evidence="10" key="1">
    <citation type="submission" date="2025-08" db="UniProtKB">
        <authorList>
            <consortium name="Ensembl"/>
        </authorList>
    </citation>
    <scope>IDENTIFICATION</scope>
</reference>
<reference evidence="10" key="2">
    <citation type="submission" date="2025-09" db="UniProtKB">
        <authorList>
            <consortium name="Ensembl"/>
        </authorList>
    </citation>
    <scope>IDENTIFICATION</scope>
</reference>
<dbReference type="InterPro" id="IPR003961">
    <property type="entry name" value="FN3_dom"/>
</dbReference>
<dbReference type="InterPro" id="IPR036465">
    <property type="entry name" value="vWFA_dom_sf"/>
</dbReference>
<keyword evidence="7" id="KW-0176">Collagen</keyword>
<dbReference type="SUPFAM" id="SSF49265">
    <property type="entry name" value="Fibronectin type III"/>
    <property type="match status" value="1"/>
</dbReference>
<dbReference type="GO" id="GO:0007155">
    <property type="term" value="P:cell adhesion"/>
    <property type="evidence" value="ECO:0007669"/>
    <property type="project" value="UniProtKB-KW"/>
</dbReference>
<keyword evidence="4" id="KW-0732">Signal</keyword>
<dbReference type="InterPro" id="IPR002035">
    <property type="entry name" value="VWF_A"/>
</dbReference>
<dbReference type="Gene3D" id="2.60.40.10">
    <property type="entry name" value="Immunoglobulins"/>
    <property type="match status" value="1"/>
</dbReference>
<accession>A0A8C4R8B2</accession>
<evidence type="ECO:0000256" key="1">
    <source>
        <dbReference type="ARBA" id="ARBA00004498"/>
    </source>
</evidence>